<dbReference type="GO" id="GO:0003677">
    <property type="term" value="F:DNA binding"/>
    <property type="evidence" value="ECO:0007669"/>
    <property type="project" value="UniProtKB-KW"/>
</dbReference>
<evidence type="ECO:0000256" key="6">
    <source>
        <dbReference type="ARBA" id="ARBA00023242"/>
    </source>
</evidence>
<comment type="function">
    <text evidence="7">Plays a role in the recruitment of the exosome to pre-rRNA to mediate the 3'-5' end processing of the 5.8S rRNA.</text>
</comment>
<evidence type="ECO:0000256" key="1">
    <source>
        <dbReference type="ARBA" id="ARBA00004123"/>
    </source>
</evidence>
<dbReference type="Proteomes" id="UP000515162">
    <property type="component" value="Chromosome X"/>
</dbReference>
<dbReference type="PANTHER" id="PTHR15341:SF3">
    <property type="entry name" value="NUCLEAR NUCLEIC ACID-BINDING PROTEIN C1D"/>
    <property type="match status" value="1"/>
</dbReference>
<keyword evidence="7" id="KW-0963">Cytoplasm</keyword>
<evidence type="ECO:0000256" key="2">
    <source>
        <dbReference type="ARBA" id="ARBA00009154"/>
    </source>
</evidence>
<keyword evidence="6 7" id="KW-0539">Nucleus</keyword>
<evidence type="ECO:0000256" key="7">
    <source>
        <dbReference type="RuleBase" id="RU368003"/>
    </source>
</evidence>
<dbReference type="AlphaFoldDB" id="A0A6P8L3K6"/>
<dbReference type="PANTHER" id="PTHR15341">
    <property type="entry name" value="SUN-COR STEROID HORMONE RECEPTOR CO-REPRESSOR"/>
    <property type="match status" value="1"/>
</dbReference>
<dbReference type="GeneID" id="117147662"/>
<keyword evidence="9" id="KW-1185">Reference proteome</keyword>
<comment type="similarity">
    <text evidence="2 7">Belongs to the C1D family.</text>
</comment>
<gene>
    <name evidence="10" type="primary">LOC117147662</name>
</gene>
<evidence type="ECO:0000313" key="9">
    <source>
        <dbReference type="Proteomes" id="UP000515162"/>
    </source>
</evidence>
<protein>
    <recommendedName>
        <fullName evidence="3 7">Nuclear nucleic acid-binding protein C1D</fullName>
    </recommendedName>
</protein>
<evidence type="ECO:0000313" key="10">
    <source>
        <dbReference type="RefSeq" id="XP_033170529.1"/>
    </source>
</evidence>
<dbReference type="GO" id="GO:0000460">
    <property type="term" value="P:maturation of 5.8S rRNA"/>
    <property type="evidence" value="ECO:0007669"/>
    <property type="project" value="TreeGrafter"/>
</dbReference>
<dbReference type="GO" id="GO:0003723">
    <property type="term" value="F:RNA binding"/>
    <property type="evidence" value="ECO:0007669"/>
    <property type="project" value="UniProtKB-UniRule"/>
</dbReference>
<keyword evidence="4 7" id="KW-0698">rRNA processing</keyword>
<dbReference type="GO" id="GO:0005737">
    <property type="term" value="C:cytoplasm"/>
    <property type="evidence" value="ECO:0007669"/>
    <property type="project" value="UniProtKB-SubCell"/>
</dbReference>
<feature type="chain" id="PRO_5028238503" description="Nuclear nucleic acid-binding protein C1D" evidence="8">
    <location>
        <begin position="17"/>
        <end position="177"/>
    </location>
</feature>
<evidence type="ECO:0000256" key="5">
    <source>
        <dbReference type="ARBA" id="ARBA00022884"/>
    </source>
</evidence>
<keyword evidence="5 7" id="KW-0694">RNA-binding</keyword>
<keyword evidence="8" id="KW-0732">Signal</keyword>
<dbReference type="Pfam" id="PF04000">
    <property type="entry name" value="Sas10_Utp3"/>
    <property type="match status" value="1"/>
</dbReference>
<feature type="signal peptide" evidence="8">
    <location>
        <begin position="1"/>
        <end position="16"/>
    </location>
</feature>
<keyword evidence="7" id="KW-0238">DNA-binding</keyword>
<comment type="subcellular location">
    <subcellularLocation>
        <location evidence="7">Cytoplasm</location>
    </subcellularLocation>
    <subcellularLocation>
        <location evidence="7">Nucleus</location>
        <location evidence="7">Nucleolus</location>
    </subcellularLocation>
    <subcellularLocation>
        <location evidence="1 7">Nucleus</location>
    </subcellularLocation>
</comment>
<proteinExistence type="inferred from homology"/>
<comment type="subunit">
    <text evidence="7">Monomer and homodimer.</text>
</comment>
<evidence type="ECO:0000256" key="8">
    <source>
        <dbReference type="SAM" id="SignalP"/>
    </source>
</evidence>
<name>A0A6P8L3K6_DROMA</name>
<dbReference type="RefSeq" id="XP_033170529.1">
    <property type="nucleotide sequence ID" value="XM_033314638.1"/>
</dbReference>
<accession>A0A6P8L3K6</accession>
<reference evidence="10" key="1">
    <citation type="submission" date="2025-08" db="UniProtKB">
        <authorList>
            <consortium name="RefSeq"/>
        </authorList>
    </citation>
    <scope>IDENTIFICATION</scope>
    <source>
        <strain evidence="10">Mau12</strain>
        <tissue evidence="10">Whole Body</tissue>
    </source>
</reference>
<organism evidence="9 10">
    <name type="scientific">Drosophila mauritiana</name>
    <name type="common">Fruit fly</name>
    <dbReference type="NCBI Taxonomy" id="7226"/>
    <lineage>
        <taxon>Eukaryota</taxon>
        <taxon>Metazoa</taxon>
        <taxon>Ecdysozoa</taxon>
        <taxon>Arthropoda</taxon>
        <taxon>Hexapoda</taxon>
        <taxon>Insecta</taxon>
        <taxon>Pterygota</taxon>
        <taxon>Neoptera</taxon>
        <taxon>Endopterygota</taxon>
        <taxon>Diptera</taxon>
        <taxon>Brachycera</taxon>
        <taxon>Muscomorpha</taxon>
        <taxon>Ephydroidea</taxon>
        <taxon>Drosophilidae</taxon>
        <taxon>Drosophila</taxon>
        <taxon>Sophophora</taxon>
    </lineage>
</organism>
<evidence type="ECO:0000256" key="3">
    <source>
        <dbReference type="ARBA" id="ARBA00015212"/>
    </source>
</evidence>
<dbReference type="GO" id="GO:0005730">
    <property type="term" value="C:nucleolus"/>
    <property type="evidence" value="ECO:0007669"/>
    <property type="project" value="UniProtKB-SubCell"/>
</dbReference>
<evidence type="ECO:0000256" key="4">
    <source>
        <dbReference type="ARBA" id="ARBA00022552"/>
    </source>
</evidence>
<dbReference type="GO" id="GO:0000178">
    <property type="term" value="C:exosome (RNase complex)"/>
    <property type="evidence" value="ECO:0007669"/>
    <property type="project" value="TreeGrafter"/>
</dbReference>
<dbReference type="GO" id="GO:0010468">
    <property type="term" value="P:regulation of gene expression"/>
    <property type="evidence" value="ECO:0007669"/>
    <property type="project" value="TreeGrafter"/>
</dbReference>
<dbReference type="InterPro" id="IPR007146">
    <property type="entry name" value="Sas10/Utp3/C1D"/>
</dbReference>
<sequence>MLLIESVIFMFRTTVALNMAEENQAVDNGLPCNAYLDTRLQEDESMQRILKTFYSSIELLEADTEKALALQAERRLNTNEQIKLDNYLVYSNSTLFFIYLKLQGEDVSNHAVMHDLRRTRDLLARYREINEALAAPRLDMPAAKRFIAAGTHTRFVDMNGVMVTVKQYNKSKEEAPK</sequence>
<dbReference type="InterPro" id="IPR011082">
    <property type="entry name" value="Exosome-assoc_fac/DNA_repair"/>
</dbReference>